<dbReference type="Pfam" id="PF00156">
    <property type="entry name" value="Pribosyltran"/>
    <property type="match status" value="1"/>
</dbReference>
<feature type="domain" description="Phosphoribosyltransferase" evidence="2">
    <location>
        <begin position="160"/>
        <end position="264"/>
    </location>
</feature>
<dbReference type="PANTHER" id="PTHR47505">
    <property type="entry name" value="DNA UTILIZATION PROTEIN YHGH"/>
    <property type="match status" value="1"/>
</dbReference>
<dbReference type="InterPro" id="IPR051910">
    <property type="entry name" value="ComF/GntX_DNA_util-trans"/>
</dbReference>
<accession>A0A7Y0HR15</accession>
<keyword evidence="3" id="KW-0808">Transferase</keyword>
<dbReference type="PANTHER" id="PTHR47505:SF1">
    <property type="entry name" value="DNA UTILIZATION PROTEIN YHGH"/>
    <property type="match status" value="1"/>
</dbReference>
<evidence type="ECO:0000259" key="2">
    <source>
        <dbReference type="Pfam" id="PF00156"/>
    </source>
</evidence>
<dbReference type="InterPro" id="IPR029057">
    <property type="entry name" value="PRTase-like"/>
</dbReference>
<dbReference type="EMBL" id="JAAIII010000002">
    <property type="protein sequence ID" value="NMM93525.1"/>
    <property type="molecule type" value="Genomic_DNA"/>
</dbReference>
<keyword evidence="4" id="KW-1185">Reference proteome</keyword>
<gene>
    <name evidence="3" type="ORF">G1C95_0710</name>
</gene>
<comment type="similarity">
    <text evidence="1">Belongs to the ComF/GntX family.</text>
</comment>
<evidence type="ECO:0000313" key="3">
    <source>
        <dbReference type="EMBL" id="NMM93525.1"/>
    </source>
</evidence>
<comment type="caution">
    <text evidence="3">The sequence shown here is derived from an EMBL/GenBank/DDBJ whole genome shotgun (WGS) entry which is preliminary data.</text>
</comment>
<dbReference type="SUPFAM" id="SSF53271">
    <property type="entry name" value="PRTase-like"/>
    <property type="match status" value="1"/>
</dbReference>
<dbReference type="Gene3D" id="3.40.50.2020">
    <property type="match status" value="1"/>
</dbReference>
<dbReference type="InterPro" id="IPR000836">
    <property type="entry name" value="PRTase_dom"/>
</dbReference>
<protein>
    <submittedName>
        <fullName evidence="3">Phosphoribosyl transferase</fullName>
    </submittedName>
</protein>
<dbReference type="CDD" id="cd06223">
    <property type="entry name" value="PRTases_typeI"/>
    <property type="match status" value="1"/>
</dbReference>
<evidence type="ECO:0000256" key="1">
    <source>
        <dbReference type="ARBA" id="ARBA00008007"/>
    </source>
</evidence>
<dbReference type="Proteomes" id="UP000532194">
    <property type="component" value="Unassembled WGS sequence"/>
</dbReference>
<reference evidence="3 4" key="1">
    <citation type="submission" date="2020-02" db="EMBL/GenBank/DDBJ databases">
        <title>Characterization of phylogenetic diversity of novel bifidobacterial species isolated in Czech ZOOs.</title>
        <authorList>
            <person name="Lugli G.A."/>
            <person name="Vera N.B."/>
            <person name="Ventura M."/>
        </authorList>
    </citation>
    <scope>NUCLEOTIDE SEQUENCE [LARGE SCALE GENOMIC DNA]</scope>
    <source>
        <strain evidence="3 4">DSM 109957</strain>
    </source>
</reference>
<dbReference type="AlphaFoldDB" id="A0A7Y0HR15"/>
<proteinExistence type="inferred from homology"/>
<evidence type="ECO:0000313" key="4">
    <source>
        <dbReference type="Proteomes" id="UP000532194"/>
    </source>
</evidence>
<organism evidence="3 4">
    <name type="scientific">Bifidobacterium oedipodis</name>
    <dbReference type="NCBI Taxonomy" id="2675322"/>
    <lineage>
        <taxon>Bacteria</taxon>
        <taxon>Bacillati</taxon>
        <taxon>Actinomycetota</taxon>
        <taxon>Actinomycetes</taxon>
        <taxon>Bifidobacteriales</taxon>
        <taxon>Bifidobacteriaceae</taxon>
        <taxon>Bifidobacterium</taxon>
    </lineage>
</organism>
<name>A0A7Y0HR15_9BIFI</name>
<sequence>MMSPGNRLGRQSAVRYADGTTMPASQCGIARMVGVARDLLFPRGCAGCDKPDAILCPACRAQFNQIRERHLPETATGRIWCAAAYEHAVRQAILAWKDHDDTELDKTFAQILTEVCRRCAVPQLRKLNSAYNGVYSDILIVPAPSSLASMRRRGRNHMMPLAQTVARDLNLQGFDARAVSALVSATEGGRSVQQHSAAQRARRVAGHIRIHPRIQVRGTMVIVVDDIVTTGNTLHQSVATLTQAGATVLCALALAEAVSYRDDHDSYGETNAQSAYPALQS</sequence>
<dbReference type="GO" id="GO:0016740">
    <property type="term" value="F:transferase activity"/>
    <property type="evidence" value="ECO:0007669"/>
    <property type="project" value="UniProtKB-KW"/>
</dbReference>